<protein>
    <submittedName>
        <fullName evidence="1">Uncharacterized protein</fullName>
    </submittedName>
</protein>
<dbReference type="EMBL" id="DS989862">
    <property type="protein sequence ID" value="EDX72750.1"/>
    <property type="molecule type" value="Genomic_DNA"/>
</dbReference>
<gene>
    <name evidence="1" type="ORF">MC7420_5023</name>
</gene>
<feature type="non-terminal residue" evidence="1">
    <location>
        <position position="54"/>
    </location>
</feature>
<dbReference type="AlphaFoldDB" id="B4VZK6"/>
<dbReference type="Proteomes" id="UP000003835">
    <property type="component" value="Unassembled WGS sequence"/>
</dbReference>
<organism evidence="1 2">
    <name type="scientific">Coleofasciculus chthonoplastes PCC 7420</name>
    <dbReference type="NCBI Taxonomy" id="118168"/>
    <lineage>
        <taxon>Bacteria</taxon>
        <taxon>Bacillati</taxon>
        <taxon>Cyanobacteriota</taxon>
        <taxon>Cyanophyceae</taxon>
        <taxon>Coleofasciculales</taxon>
        <taxon>Coleofasciculaceae</taxon>
        <taxon>Coleofasciculus</taxon>
    </lineage>
</organism>
<name>B4VZK6_9CYAN</name>
<reference evidence="1 2" key="1">
    <citation type="submission" date="2008-07" db="EMBL/GenBank/DDBJ databases">
        <authorList>
            <person name="Tandeau de Marsac N."/>
            <person name="Ferriera S."/>
            <person name="Johnson J."/>
            <person name="Kravitz S."/>
            <person name="Beeson K."/>
            <person name="Sutton G."/>
            <person name="Rogers Y.-H."/>
            <person name="Friedman R."/>
            <person name="Frazier M."/>
            <person name="Venter J.C."/>
        </authorList>
    </citation>
    <scope>NUCLEOTIDE SEQUENCE [LARGE SCALE GENOMIC DNA]</scope>
    <source>
        <strain evidence="1 2">PCC 7420</strain>
    </source>
</reference>
<dbReference type="HOGENOM" id="CLU_3073073_0_0_3"/>
<keyword evidence="2" id="KW-1185">Reference proteome</keyword>
<evidence type="ECO:0000313" key="1">
    <source>
        <dbReference type="EMBL" id="EDX72750.1"/>
    </source>
</evidence>
<accession>B4VZK6</accession>
<proteinExistence type="predicted"/>
<sequence>MNCRDAPWRVSTQLIEINLHYSARVPIRLGFFVQPILPLLLPRCLQKLRQILRS</sequence>
<evidence type="ECO:0000313" key="2">
    <source>
        <dbReference type="Proteomes" id="UP000003835"/>
    </source>
</evidence>